<keyword evidence="9" id="KW-0012">Acyltransferase</keyword>
<evidence type="ECO:0000313" key="13">
    <source>
        <dbReference type="EMBL" id="MCF3941347.1"/>
    </source>
</evidence>
<dbReference type="RefSeq" id="WP_235726226.1">
    <property type="nucleotide sequence ID" value="NZ_JAKGCU010000039.1"/>
</dbReference>
<evidence type="ECO:0000256" key="2">
    <source>
        <dbReference type="ARBA" id="ARBA00005189"/>
    </source>
</evidence>
<proteinExistence type="inferred from homology"/>
<evidence type="ECO:0000313" key="14">
    <source>
        <dbReference type="Proteomes" id="UP001108089"/>
    </source>
</evidence>
<reference evidence="13" key="1">
    <citation type="submission" date="2022-01" db="EMBL/GenBank/DDBJ databases">
        <title>Gordonia xiamenensis sp. nov., isolated from surface seawater in Xiamen.</title>
        <authorList>
            <person name="He Y.F."/>
        </authorList>
    </citation>
    <scope>NUCLEOTIDE SEQUENCE</scope>
    <source>
        <strain evidence="13">GW1C4-4</strain>
    </source>
</reference>
<dbReference type="Pfam" id="PF03007">
    <property type="entry name" value="WS_DGAT_cat"/>
    <property type="match status" value="1"/>
</dbReference>
<dbReference type="InterPro" id="IPR004255">
    <property type="entry name" value="O-acyltransferase_WSD1_N"/>
</dbReference>
<dbReference type="PANTHER" id="PTHR31650:SF1">
    <property type="entry name" value="WAX ESTER SYNTHASE_DIACYLGLYCEROL ACYLTRANSFERASE 4-RELATED"/>
    <property type="match status" value="1"/>
</dbReference>
<dbReference type="Proteomes" id="UP001108089">
    <property type="component" value="Unassembled WGS sequence"/>
</dbReference>
<evidence type="ECO:0000256" key="4">
    <source>
        <dbReference type="ARBA" id="ARBA00013244"/>
    </source>
</evidence>
<dbReference type="SUPFAM" id="SSF52777">
    <property type="entry name" value="CoA-dependent acyltransferases"/>
    <property type="match status" value="1"/>
</dbReference>
<evidence type="ECO:0000256" key="8">
    <source>
        <dbReference type="ARBA" id="ARBA00023098"/>
    </source>
</evidence>
<keyword evidence="5" id="KW-0444">Lipid biosynthesis</keyword>
<evidence type="ECO:0000256" key="6">
    <source>
        <dbReference type="ARBA" id="ARBA00022679"/>
    </source>
</evidence>
<name>A0ABS9DRY2_9ACTN</name>
<evidence type="ECO:0000256" key="1">
    <source>
        <dbReference type="ARBA" id="ARBA00004771"/>
    </source>
</evidence>
<evidence type="ECO:0000256" key="5">
    <source>
        <dbReference type="ARBA" id="ARBA00022516"/>
    </source>
</evidence>
<evidence type="ECO:0000259" key="12">
    <source>
        <dbReference type="Pfam" id="PF06974"/>
    </source>
</evidence>
<gene>
    <name evidence="13" type="ORF">L1892_23540</name>
</gene>
<keyword evidence="7" id="KW-0319">Glycerol metabolism</keyword>
<dbReference type="EMBL" id="JAKGCU010000039">
    <property type="protein sequence ID" value="MCF3941347.1"/>
    <property type="molecule type" value="Genomic_DNA"/>
</dbReference>
<organism evidence="13 14">
    <name type="scientific">Gordonia tangerina</name>
    <dbReference type="NCBI Taxonomy" id="2911060"/>
    <lineage>
        <taxon>Bacteria</taxon>
        <taxon>Bacillati</taxon>
        <taxon>Actinomycetota</taxon>
        <taxon>Actinomycetes</taxon>
        <taxon>Mycobacteriales</taxon>
        <taxon>Gordoniaceae</taxon>
        <taxon>Gordonia</taxon>
    </lineage>
</organism>
<keyword evidence="6" id="KW-0808">Transferase</keyword>
<comment type="pathway">
    <text evidence="2">Lipid metabolism.</text>
</comment>
<comment type="catalytic activity">
    <reaction evidence="10">
        <text>an acyl-CoA + a 1,2-diacyl-sn-glycerol = a triacyl-sn-glycerol + CoA</text>
        <dbReference type="Rhea" id="RHEA:10868"/>
        <dbReference type="ChEBI" id="CHEBI:17815"/>
        <dbReference type="ChEBI" id="CHEBI:57287"/>
        <dbReference type="ChEBI" id="CHEBI:58342"/>
        <dbReference type="ChEBI" id="CHEBI:64615"/>
        <dbReference type="EC" id="2.3.1.20"/>
    </reaction>
</comment>
<sequence length="417" mass="43769">MSEPRSPLDAMIAPADIANLVFDSADRVNAFALAGRLGPGGFVQSDGSIDLDRARDIFIHRALRVPQLRQVADTAGRVWRWRDATLDPAQHIRAVDASNLEDLCADRMSIRLDRAHPLWEILLVPHLEIGCAGILIRIHHAVADGLAAALMLAALADTDGPVIETARAGVRPTPGAEDTDARQRLGQLWRVISGSRVPGRSALLGDTDGPRAIRFAGIDLAAFHAGTQAAHGSVNDGVLAAVAGALSTTLHALGENPPSSVTVSVPVALAARAGQGNAIGSAMVPLPLSIDDPAERIRAIHPGAVTAIADARLAGEFPPVQSRWMMRQFVRYSRHQRKVGLVTSNVHGPASPLCFDGAPLVDMHAVGTLGGNVRISIVAASYAGTLSFAVHTAAAIPADILHASLTDELDAIARLAR</sequence>
<dbReference type="InterPro" id="IPR045034">
    <property type="entry name" value="O-acyltransferase_WSD1-like"/>
</dbReference>
<evidence type="ECO:0000256" key="10">
    <source>
        <dbReference type="ARBA" id="ARBA00048109"/>
    </source>
</evidence>
<dbReference type="EC" id="2.3.1.20" evidence="4"/>
<dbReference type="PANTHER" id="PTHR31650">
    <property type="entry name" value="O-ACYLTRANSFERASE (WSD1-LIKE) FAMILY PROTEIN"/>
    <property type="match status" value="1"/>
</dbReference>
<evidence type="ECO:0000256" key="7">
    <source>
        <dbReference type="ARBA" id="ARBA00022798"/>
    </source>
</evidence>
<comment type="similarity">
    <text evidence="3">Belongs to the long-chain O-acyltransferase family.</text>
</comment>
<keyword evidence="8" id="KW-0443">Lipid metabolism</keyword>
<dbReference type="Pfam" id="PF06974">
    <property type="entry name" value="WS_DGAT_C"/>
    <property type="match status" value="1"/>
</dbReference>
<dbReference type="InterPro" id="IPR009721">
    <property type="entry name" value="O-acyltransferase_WSD1_C"/>
</dbReference>
<feature type="domain" description="O-acyltransferase WSD1 C-terminal" evidence="12">
    <location>
        <begin position="276"/>
        <end position="398"/>
    </location>
</feature>
<evidence type="ECO:0000256" key="3">
    <source>
        <dbReference type="ARBA" id="ARBA00009587"/>
    </source>
</evidence>
<comment type="pathway">
    <text evidence="1">Glycerolipid metabolism; triacylglycerol biosynthesis.</text>
</comment>
<protein>
    <recommendedName>
        <fullName evidence="4">diacylglycerol O-acyltransferase</fullName>
        <ecNumber evidence="4">2.3.1.20</ecNumber>
    </recommendedName>
</protein>
<accession>A0ABS9DRY2</accession>
<comment type="caution">
    <text evidence="13">The sequence shown here is derived from an EMBL/GenBank/DDBJ whole genome shotgun (WGS) entry which is preliminary data.</text>
</comment>
<evidence type="ECO:0000256" key="9">
    <source>
        <dbReference type="ARBA" id="ARBA00023315"/>
    </source>
</evidence>
<feature type="domain" description="O-acyltransferase WSD1-like N-terminal" evidence="11">
    <location>
        <begin position="22"/>
        <end position="193"/>
    </location>
</feature>
<evidence type="ECO:0000259" key="11">
    <source>
        <dbReference type="Pfam" id="PF03007"/>
    </source>
</evidence>
<keyword evidence="14" id="KW-1185">Reference proteome</keyword>